<dbReference type="AlphaFoldDB" id="A0A448WDZ2"/>
<dbReference type="Proteomes" id="UP000784294">
    <property type="component" value="Unassembled WGS sequence"/>
</dbReference>
<dbReference type="Gene3D" id="6.10.250.1630">
    <property type="match status" value="1"/>
</dbReference>
<feature type="region of interest" description="Disordered" evidence="2">
    <location>
        <begin position="211"/>
        <end position="264"/>
    </location>
</feature>
<evidence type="ECO:0000256" key="2">
    <source>
        <dbReference type="SAM" id="MobiDB-lite"/>
    </source>
</evidence>
<dbReference type="EMBL" id="CAAALY010006383">
    <property type="protein sequence ID" value="VEL09466.1"/>
    <property type="molecule type" value="Genomic_DNA"/>
</dbReference>
<dbReference type="OrthoDB" id="8068875at2759"/>
<feature type="compositionally biased region" description="Polar residues" evidence="2">
    <location>
        <begin position="228"/>
        <end position="238"/>
    </location>
</feature>
<keyword evidence="1" id="KW-0808">Transferase</keyword>
<keyword evidence="4" id="KW-1185">Reference proteome</keyword>
<evidence type="ECO:0000313" key="4">
    <source>
        <dbReference type="Proteomes" id="UP000784294"/>
    </source>
</evidence>
<feature type="compositionally biased region" description="Low complexity" evidence="2">
    <location>
        <begin position="240"/>
        <end position="257"/>
    </location>
</feature>
<sequence length="792" mass="84685">MIRGNLLTSHGDLGSGGERLLLRLTESSGIRITGLGTAIGNLTGTGSSRLTPGHNSGSSNSVMNHNPTLTRALFPWLTGATPELVVSNAGGVVVPRGSGSISFTTLNNASGNFLDFHTSNPPSNLLIGHAASGIGFGTFDLASTRGNGLSTAVFSDHSNISGATSLPSQHPVLQLPHHLVSGHLSLCHAALNNTGSAIGFNSTFRGIPSSLPSNRTSYIPSRSGGGRNQSLALSSEVSYSGASSTPLLSTTTGTPASPRYVSTNRGAQFPSSYYASVNDRASSNGSRQSRTDLPQCSHNEPTHDATLNTISLPSSSTHLSTRHPLIGQEADSLVWSMLSAQAEDQASSATAATAASILSHLDTHNFSNPQPPARGTNSANNANGEDSTLLPLVLPYLNYAFPANYRKWIDLARILHGHELMDIILLSRYMVSSYANERMQKQMSPLLVGQDYNRSQEPSFGPEECKNEEINSLSAEVESIIPSDDATPPQNNDCSTNPSIFMDTSETCFPLENLDVPADDNASRDLSNPSRNLLPLVPESAESTQISSVNQESLSTNISYCLDQAPVSSLEITSPVDLATPQAATEDNILVPTTSASLEPPVTSAEQSLSSVDAGLHVPVTDEETVQAMVDEGMDPSFLDALPEDVRRELIADHRRNRQLRAQLSTVQLPEHINAEWLTGLPPSIQEEVLSQIIQEQAPQSRSDIRSEAIASNETNPSNQHTAAAFFDSLPLSVRREVLADLEDSQLELLPPEIASEARQLRREAEQRYLETVQTRLVAPPQLANRTGTRNH</sequence>
<feature type="region of interest" description="Disordered" evidence="2">
    <location>
        <begin position="362"/>
        <end position="382"/>
    </location>
</feature>
<evidence type="ECO:0000256" key="1">
    <source>
        <dbReference type="ARBA" id="ARBA00022679"/>
    </source>
</evidence>
<dbReference type="GO" id="GO:0016740">
    <property type="term" value="F:transferase activity"/>
    <property type="evidence" value="ECO:0007669"/>
    <property type="project" value="UniProtKB-KW"/>
</dbReference>
<organism evidence="3 4">
    <name type="scientific">Protopolystoma xenopodis</name>
    <dbReference type="NCBI Taxonomy" id="117903"/>
    <lineage>
        <taxon>Eukaryota</taxon>
        <taxon>Metazoa</taxon>
        <taxon>Spiralia</taxon>
        <taxon>Lophotrochozoa</taxon>
        <taxon>Platyhelminthes</taxon>
        <taxon>Monogenea</taxon>
        <taxon>Polyopisthocotylea</taxon>
        <taxon>Polystomatidea</taxon>
        <taxon>Polystomatidae</taxon>
        <taxon>Protopolystoma</taxon>
    </lineage>
</organism>
<comment type="caution">
    <text evidence="3">The sequence shown here is derived from an EMBL/GenBank/DDBJ whole genome shotgun (WGS) entry which is preliminary data.</text>
</comment>
<reference evidence="3" key="1">
    <citation type="submission" date="2018-11" db="EMBL/GenBank/DDBJ databases">
        <authorList>
            <consortium name="Pathogen Informatics"/>
        </authorList>
    </citation>
    <scope>NUCLEOTIDE SEQUENCE</scope>
</reference>
<protein>
    <submittedName>
        <fullName evidence="3">Uncharacterized protein</fullName>
    </submittedName>
</protein>
<feature type="compositionally biased region" description="Polar residues" evidence="2">
    <location>
        <begin position="211"/>
        <end position="220"/>
    </location>
</feature>
<accession>A0A448WDZ2</accession>
<dbReference type="InterPro" id="IPR025527">
    <property type="entry name" value="HUWE1/Rev1_UBM"/>
</dbReference>
<gene>
    <name evidence="3" type="ORF">PXEA_LOCUS2906</name>
</gene>
<proteinExistence type="predicted"/>
<name>A0A448WDZ2_9PLAT</name>
<feature type="region of interest" description="Disordered" evidence="2">
    <location>
        <begin position="276"/>
        <end position="305"/>
    </location>
</feature>
<evidence type="ECO:0000313" key="3">
    <source>
        <dbReference type="EMBL" id="VEL09466.1"/>
    </source>
</evidence>
<dbReference type="Pfam" id="PF14377">
    <property type="entry name" value="UBM"/>
    <property type="match status" value="3"/>
</dbReference>